<dbReference type="STRING" id="522306.CAP2UW1_4070"/>
<dbReference type="PANTHER" id="PTHR33490">
    <property type="entry name" value="BLR5614 PROTEIN-RELATED"/>
    <property type="match status" value="1"/>
</dbReference>
<feature type="domain" description="Transglutaminase-like" evidence="1">
    <location>
        <begin position="206"/>
        <end position="279"/>
    </location>
</feature>
<dbReference type="KEGG" id="app:CAP2UW1_4070"/>
<dbReference type="HOGENOM" id="CLU_008973_0_0_4"/>
<dbReference type="InterPro" id="IPR002931">
    <property type="entry name" value="Transglutaminase-like"/>
</dbReference>
<dbReference type="SUPFAM" id="SSF54001">
    <property type="entry name" value="Cysteine proteinases"/>
    <property type="match status" value="1"/>
</dbReference>
<organism evidence="2">
    <name type="scientific">Accumulibacter regalis</name>
    <dbReference type="NCBI Taxonomy" id="522306"/>
    <lineage>
        <taxon>Bacteria</taxon>
        <taxon>Pseudomonadati</taxon>
        <taxon>Pseudomonadota</taxon>
        <taxon>Betaproteobacteria</taxon>
        <taxon>Candidatus Accumulibacter</taxon>
    </lineage>
</organism>
<dbReference type="InterPro" id="IPR038765">
    <property type="entry name" value="Papain-like_cys_pep_sf"/>
</dbReference>
<protein>
    <submittedName>
        <fullName evidence="2">Transglutaminase domain protein</fullName>
    </submittedName>
</protein>
<accession>C7RNC6</accession>
<dbReference type="Pfam" id="PF01841">
    <property type="entry name" value="Transglut_core"/>
    <property type="match status" value="1"/>
</dbReference>
<dbReference type="InterPro" id="IPR013589">
    <property type="entry name" value="Bac_transglu_N"/>
</dbReference>
<name>C7RNC6_ACCRE</name>
<proteinExistence type="predicted"/>
<dbReference type="EMBL" id="CP001715">
    <property type="protein sequence ID" value="ACV37312.1"/>
    <property type="molecule type" value="Genomic_DNA"/>
</dbReference>
<reference evidence="2" key="1">
    <citation type="submission" date="2009-08" db="EMBL/GenBank/DDBJ databases">
        <authorList>
            <consortium name="US DOE Joint Genome Institute"/>
            <person name="Lucas S."/>
            <person name="Copeland A."/>
            <person name="Lapidus A."/>
            <person name="Glavina del Rio T."/>
            <person name="Dalin E."/>
            <person name="Tice H."/>
            <person name="Bruce D."/>
            <person name="Barry K."/>
            <person name="Pitluck S."/>
            <person name="Lowry S."/>
            <person name="Larimer F."/>
            <person name="Land M."/>
            <person name="Hauser L."/>
            <person name="Kyrpides N."/>
            <person name="Ivanova N."/>
            <person name="McMahon K.D."/>
            <person name="Hugenholtz P."/>
        </authorList>
    </citation>
    <scope>NUCLEOTIDE SEQUENCE</scope>
    <source>
        <strain evidence="2">UW-1</strain>
    </source>
</reference>
<dbReference type="AlphaFoldDB" id="C7RNC6"/>
<reference evidence="2" key="2">
    <citation type="submission" date="2009-09" db="EMBL/GenBank/DDBJ databases">
        <title>Complete sequence of chromosome of Candidatus Accumulibacter phosphatis clade IIA str. UW-1.</title>
        <authorList>
            <consortium name="US DOE Joint Genome Institute"/>
            <person name="Martin H.G."/>
            <person name="Ivanova N."/>
            <person name="Kunin V."/>
            <person name="Warnecke F."/>
            <person name="Barry K."/>
            <person name="He S."/>
            <person name="Salamov A."/>
            <person name="Szeto E."/>
            <person name="Dalin E."/>
            <person name="Pangilinan J.L."/>
            <person name="Lapidus A."/>
            <person name="Lowry S."/>
            <person name="Kyrpides N.C."/>
            <person name="McMahon K.D."/>
            <person name="Hugenholtz P."/>
        </authorList>
    </citation>
    <scope>NUCLEOTIDE SEQUENCE [LARGE SCALE GENOMIC DNA]</scope>
    <source>
        <strain evidence="2">UW-1</strain>
    </source>
</reference>
<dbReference type="Pfam" id="PF08379">
    <property type="entry name" value="Bact_transglu_N"/>
    <property type="match status" value="1"/>
</dbReference>
<sequence length="334" mass="36810">MNLPVARYHVLHETIYTYENPVSLSRQLLHLTPRDCSWQRCLAHRIKVEPEVSATRERFDSFGNPVRELAIEFPHSSLAVRAESTIEVLPHLPAGTLATSAPAARMAAGRSGSAVRSVTCMCASPAWEKVRDALAYGARPVLLDASRFQFESPFVRVKHEFATYARECFTPGRPVLEAVQALMSRIYDEFEFDPEATTVATPVLEVLAQKRGVCQDFAHLMLSCLRSQGLAARYVSGYLLTQPPPGQPRMVGADASHAWVSVYCPEIEGGRWVDFDPTNNLLPDTQHITLAWGRDFADVSPLRGIILGGDDHELDVAVTVTPIAETGAEELALS</sequence>
<dbReference type="SMART" id="SM00460">
    <property type="entry name" value="TGc"/>
    <property type="match status" value="1"/>
</dbReference>
<evidence type="ECO:0000259" key="1">
    <source>
        <dbReference type="SMART" id="SM00460"/>
    </source>
</evidence>
<dbReference type="Gene3D" id="3.10.620.30">
    <property type="match status" value="1"/>
</dbReference>
<dbReference type="eggNOG" id="COG1305">
    <property type="taxonomic scope" value="Bacteria"/>
</dbReference>
<evidence type="ECO:0000313" key="2">
    <source>
        <dbReference type="EMBL" id="ACV37312.1"/>
    </source>
</evidence>
<gene>
    <name evidence="2" type="ordered locus">CAP2UW1_4070</name>
</gene>
<dbReference type="PANTHER" id="PTHR33490:SF7">
    <property type="entry name" value="BLR2979 PROTEIN"/>
    <property type="match status" value="1"/>
</dbReference>